<dbReference type="STRING" id="1123010.SAMN02745724_01086"/>
<keyword evidence="1" id="KW-0411">Iron-sulfur</keyword>
<protein>
    <recommendedName>
        <fullName evidence="4">L-lysine 2,3-aminomutase</fullName>
    </recommendedName>
</protein>
<dbReference type="RefSeq" id="WP_245763760.1">
    <property type="nucleotide sequence ID" value="NZ_FOLO01000005.1"/>
</dbReference>
<dbReference type="GO" id="GO:0051539">
    <property type="term" value="F:4 iron, 4 sulfur cluster binding"/>
    <property type="evidence" value="ECO:0007669"/>
    <property type="project" value="UniProtKB-KW"/>
</dbReference>
<sequence>MSDNQGSSNIAIKVMPENTSIKKTKHLVVSQKNINETMQRYGYCEEIISTINKENLLPCGLLSRLHASYPQHSGFLETQPFLFNDKEHYSGLSGFREVCAILNNNGIDIGHIVEREFFVEVYRFLATRHSLNSINWDDYPTDSVFQLVFPQPKMINDETTQKYIDAKDAKARTQVAIDYTELTNPHDGNQQLNKPWFENDEGEIEFLDGSQHKYPQCQLIFDKTTQNCFSFCTYCFRHAQVRGDEDMFIQKDIKQIHDYVRLHPEITDLLITGGDGGYMPASRLKQYIMPLIEDPSLLHVKNVRLATRSLTFQPEMILSEKYDGMLEVFDLLRDNGIQLAWMAHFSTPRELLNPSTIAAIRRLQNHGVNIRSQSPIMNHISLFMDDNNQVDIEKSARNWIDLAEILGMMCVGFHSMYCARPTGEHHYYTAPLADIEKVFNLVYRSLASINRPSRHISMTISAGKLAILGTSVIDGEKCFALKFTEARNMQWMDRVFHAKYNETENTIDFLTPFDTEKYFFADELKQIEHDLAAALAKKLN</sequence>
<accession>A0A1I1GZU0</accession>
<dbReference type="InterPro" id="IPR003739">
    <property type="entry name" value="Lys_aminomutase/Glu_NH3_mut"/>
</dbReference>
<dbReference type="Gene3D" id="3.20.20.70">
    <property type="entry name" value="Aldolase class I"/>
    <property type="match status" value="1"/>
</dbReference>
<dbReference type="Proteomes" id="UP000198862">
    <property type="component" value="Unassembled WGS sequence"/>
</dbReference>
<dbReference type="SUPFAM" id="SSF102114">
    <property type="entry name" value="Radical SAM enzymes"/>
    <property type="match status" value="1"/>
</dbReference>
<dbReference type="EMBL" id="FOLO01000005">
    <property type="protein sequence ID" value="SFC17026.1"/>
    <property type="molecule type" value="Genomic_DNA"/>
</dbReference>
<keyword evidence="1" id="KW-0479">Metal-binding</keyword>
<dbReference type="PANTHER" id="PTHR30538:SF0">
    <property type="entry name" value="L-LYSINE 2,3-AMINOMUTASE AQ_1632-RELATED"/>
    <property type="match status" value="1"/>
</dbReference>
<evidence type="ECO:0000256" key="1">
    <source>
        <dbReference type="ARBA" id="ARBA00022485"/>
    </source>
</evidence>
<dbReference type="PANTHER" id="PTHR30538">
    <property type="entry name" value="LYSINE 2,3-AMINOMUTASE-RELATED"/>
    <property type="match status" value="1"/>
</dbReference>
<keyword evidence="1" id="KW-0004">4Fe-4S</keyword>
<reference evidence="2 3" key="1">
    <citation type="submission" date="2016-10" db="EMBL/GenBank/DDBJ databases">
        <authorList>
            <person name="de Groot N.N."/>
        </authorList>
    </citation>
    <scope>NUCLEOTIDE SEQUENCE [LARGE SCALE GENOMIC DNA]</scope>
    <source>
        <strain evidence="2 3">DSM 6059</strain>
    </source>
</reference>
<dbReference type="InterPro" id="IPR013785">
    <property type="entry name" value="Aldolase_TIM"/>
</dbReference>
<evidence type="ECO:0000313" key="2">
    <source>
        <dbReference type="EMBL" id="SFC17026.1"/>
    </source>
</evidence>
<organism evidence="2 3">
    <name type="scientific">Pseudoalteromonas denitrificans DSM 6059</name>
    <dbReference type="NCBI Taxonomy" id="1123010"/>
    <lineage>
        <taxon>Bacteria</taxon>
        <taxon>Pseudomonadati</taxon>
        <taxon>Pseudomonadota</taxon>
        <taxon>Gammaproteobacteria</taxon>
        <taxon>Alteromonadales</taxon>
        <taxon>Pseudoalteromonadaceae</taxon>
        <taxon>Pseudoalteromonas</taxon>
    </lineage>
</organism>
<dbReference type="InterPro" id="IPR058240">
    <property type="entry name" value="rSAM_sf"/>
</dbReference>
<dbReference type="AlphaFoldDB" id="A0A1I1GZU0"/>
<gene>
    <name evidence="2" type="ORF">SAMN02745724_01086</name>
</gene>
<keyword evidence="3" id="KW-1185">Reference proteome</keyword>
<keyword evidence="1" id="KW-0408">Iron</keyword>
<name>A0A1I1GZU0_9GAMM</name>
<proteinExistence type="predicted"/>
<evidence type="ECO:0008006" key="4">
    <source>
        <dbReference type="Google" id="ProtNLM"/>
    </source>
</evidence>
<evidence type="ECO:0000313" key="3">
    <source>
        <dbReference type="Proteomes" id="UP000198862"/>
    </source>
</evidence>